<evidence type="ECO:0008006" key="11">
    <source>
        <dbReference type="Google" id="ProtNLM"/>
    </source>
</evidence>
<dbReference type="InterPro" id="IPR036291">
    <property type="entry name" value="NAD(P)-bd_dom_sf"/>
</dbReference>
<accession>W2RVL5</accession>
<dbReference type="VEuPathDB" id="FungiDB:HMPREF1541_05970"/>
<feature type="domain" description="Alcohol dehydrogenase-like C-terminal" evidence="7">
    <location>
        <begin position="208"/>
        <end position="343"/>
    </location>
</feature>
<dbReference type="Pfam" id="PF00107">
    <property type="entry name" value="ADH_zinc_N"/>
    <property type="match status" value="1"/>
</dbReference>
<keyword evidence="6" id="KW-0520">NAD</keyword>
<evidence type="ECO:0000256" key="3">
    <source>
        <dbReference type="ARBA" id="ARBA00022723"/>
    </source>
</evidence>
<evidence type="ECO:0000256" key="6">
    <source>
        <dbReference type="ARBA" id="ARBA00023027"/>
    </source>
</evidence>
<evidence type="ECO:0000259" key="8">
    <source>
        <dbReference type="Pfam" id="PF08240"/>
    </source>
</evidence>
<dbReference type="InterPro" id="IPR013149">
    <property type="entry name" value="ADH-like_C"/>
</dbReference>
<dbReference type="PANTHER" id="PTHR42940:SF8">
    <property type="entry name" value="VACUOLAR PROTEIN SORTING-ASSOCIATED PROTEIN 11"/>
    <property type="match status" value="1"/>
</dbReference>
<reference evidence="9 10" key="1">
    <citation type="submission" date="2013-03" db="EMBL/GenBank/DDBJ databases">
        <title>The Genome Sequence of Phialophora europaea CBS 101466.</title>
        <authorList>
            <consortium name="The Broad Institute Genomics Platform"/>
            <person name="Cuomo C."/>
            <person name="de Hoog S."/>
            <person name="Gorbushina A."/>
            <person name="Walker B."/>
            <person name="Young S.K."/>
            <person name="Zeng Q."/>
            <person name="Gargeya S."/>
            <person name="Fitzgerald M."/>
            <person name="Haas B."/>
            <person name="Abouelleil A."/>
            <person name="Allen A.W."/>
            <person name="Alvarado L."/>
            <person name="Arachchi H.M."/>
            <person name="Berlin A.M."/>
            <person name="Chapman S.B."/>
            <person name="Gainer-Dewar J."/>
            <person name="Goldberg J."/>
            <person name="Griggs A."/>
            <person name="Gujja S."/>
            <person name="Hansen M."/>
            <person name="Howarth C."/>
            <person name="Imamovic A."/>
            <person name="Ireland A."/>
            <person name="Larimer J."/>
            <person name="McCowan C."/>
            <person name="Murphy C."/>
            <person name="Pearson M."/>
            <person name="Poon T.W."/>
            <person name="Priest M."/>
            <person name="Roberts A."/>
            <person name="Saif S."/>
            <person name="Shea T."/>
            <person name="Sisk P."/>
            <person name="Sykes S."/>
            <person name="Wortman J."/>
            <person name="Nusbaum C."/>
            <person name="Birren B."/>
        </authorList>
    </citation>
    <scope>NUCLEOTIDE SEQUENCE [LARGE SCALE GENOMIC DNA]</scope>
    <source>
        <strain evidence="9 10">CBS 101466</strain>
    </source>
</reference>
<dbReference type="eggNOG" id="KOG0023">
    <property type="taxonomic scope" value="Eukaryota"/>
</dbReference>
<dbReference type="STRING" id="1220924.W2RVL5"/>
<dbReference type="EMBL" id="KB822721">
    <property type="protein sequence ID" value="ETN39744.1"/>
    <property type="molecule type" value="Genomic_DNA"/>
</dbReference>
<dbReference type="GO" id="GO:0005737">
    <property type="term" value="C:cytoplasm"/>
    <property type="evidence" value="ECO:0007669"/>
    <property type="project" value="TreeGrafter"/>
</dbReference>
<evidence type="ECO:0000256" key="4">
    <source>
        <dbReference type="ARBA" id="ARBA00022833"/>
    </source>
</evidence>
<keyword evidence="4" id="KW-0862">Zinc</keyword>
<dbReference type="InParanoid" id="W2RVL5"/>
<dbReference type="RefSeq" id="XP_008718529.1">
    <property type="nucleotide sequence ID" value="XM_008720307.1"/>
</dbReference>
<sequence>MRAWHLTAFNTPYTLTPSQPTPHPILPHDILIRVLACSYCHTDALVAAGAVPPQPALPHIGCHEFVGRVVAFFRDPDNPADAAVAPAEETRDGLQLQLQLGDTVAVPGRGNHVCGACLECRADSAVSPDPAGFSVYCPASGAGLGVDRPGGFAEYAVVDARQVARVPEVLAPCEVAPLMCAGLTIFVALRKLGLRKGDRVGVVGCGGGLGHLGLQFAVKMGLRVHGFDMGKRALGLARGLGTGAEVVDVRERGAEGVRREIGREDGRVFFEEMGLDAVVLLAESQEAWDYAVGLVRNGGKMMVLSFPPAGFRLNPFDLVIRRVSVEGSLIGSNRAMAEMFAFCVEHGVRAKIKRYPFEKLNELVEDYHQGEPGKLVLDMETST</sequence>
<dbReference type="Proteomes" id="UP000030752">
    <property type="component" value="Unassembled WGS sequence"/>
</dbReference>
<dbReference type="Gene3D" id="3.40.50.720">
    <property type="entry name" value="NAD(P)-binding Rossmann-like Domain"/>
    <property type="match status" value="1"/>
</dbReference>
<dbReference type="GeneID" id="19973309"/>
<dbReference type="GO" id="GO:0004022">
    <property type="term" value="F:alcohol dehydrogenase (NAD+) activity"/>
    <property type="evidence" value="ECO:0007669"/>
    <property type="project" value="TreeGrafter"/>
</dbReference>
<dbReference type="Pfam" id="PF08240">
    <property type="entry name" value="ADH_N"/>
    <property type="match status" value="1"/>
</dbReference>
<dbReference type="SUPFAM" id="SSF50129">
    <property type="entry name" value="GroES-like"/>
    <property type="match status" value="1"/>
</dbReference>
<dbReference type="GO" id="GO:0046872">
    <property type="term" value="F:metal ion binding"/>
    <property type="evidence" value="ECO:0007669"/>
    <property type="project" value="UniProtKB-KW"/>
</dbReference>
<comment type="similarity">
    <text evidence="2">Belongs to the zinc-containing alcohol dehydrogenase family.</text>
</comment>
<dbReference type="OrthoDB" id="256333at2759"/>
<dbReference type="InterPro" id="IPR013154">
    <property type="entry name" value="ADH-like_N"/>
</dbReference>
<dbReference type="InterPro" id="IPR011032">
    <property type="entry name" value="GroES-like_sf"/>
</dbReference>
<keyword evidence="3" id="KW-0479">Metal-binding</keyword>
<keyword evidence="10" id="KW-1185">Reference proteome</keyword>
<comment type="cofactor">
    <cofactor evidence="1">
        <name>Zn(2+)</name>
        <dbReference type="ChEBI" id="CHEBI:29105"/>
    </cofactor>
</comment>
<protein>
    <recommendedName>
        <fullName evidence="11">Enoyl reductase (ER) domain-containing protein</fullName>
    </recommendedName>
</protein>
<keyword evidence="5" id="KW-0560">Oxidoreductase</keyword>
<dbReference type="AlphaFoldDB" id="W2RVL5"/>
<evidence type="ECO:0000256" key="2">
    <source>
        <dbReference type="ARBA" id="ARBA00008072"/>
    </source>
</evidence>
<evidence type="ECO:0000256" key="1">
    <source>
        <dbReference type="ARBA" id="ARBA00001947"/>
    </source>
</evidence>
<evidence type="ECO:0000256" key="5">
    <source>
        <dbReference type="ARBA" id="ARBA00023002"/>
    </source>
</evidence>
<name>W2RVL5_CYPE1</name>
<dbReference type="Gene3D" id="3.90.180.10">
    <property type="entry name" value="Medium-chain alcohol dehydrogenases, catalytic domain"/>
    <property type="match status" value="1"/>
</dbReference>
<dbReference type="PANTHER" id="PTHR42940">
    <property type="entry name" value="ALCOHOL DEHYDROGENASE 1-RELATED"/>
    <property type="match status" value="1"/>
</dbReference>
<dbReference type="SUPFAM" id="SSF51735">
    <property type="entry name" value="NAD(P)-binding Rossmann-fold domains"/>
    <property type="match status" value="1"/>
</dbReference>
<evidence type="ECO:0000259" key="7">
    <source>
        <dbReference type="Pfam" id="PF00107"/>
    </source>
</evidence>
<evidence type="ECO:0000313" key="10">
    <source>
        <dbReference type="Proteomes" id="UP000030752"/>
    </source>
</evidence>
<dbReference type="HOGENOM" id="CLU_026673_20_1_1"/>
<gene>
    <name evidence="9" type="ORF">HMPREF1541_05970</name>
</gene>
<evidence type="ECO:0000313" key="9">
    <source>
        <dbReference type="EMBL" id="ETN39744.1"/>
    </source>
</evidence>
<organism evidence="9 10">
    <name type="scientific">Cyphellophora europaea (strain CBS 101466)</name>
    <name type="common">Phialophora europaea</name>
    <dbReference type="NCBI Taxonomy" id="1220924"/>
    <lineage>
        <taxon>Eukaryota</taxon>
        <taxon>Fungi</taxon>
        <taxon>Dikarya</taxon>
        <taxon>Ascomycota</taxon>
        <taxon>Pezizomycotina</taxon>
        <taxon>Eurotiomycetes</taxon>
        <taxon>Chaetothyriomycetidae</taxon>
        <taxon>Chaetothyriales</taxon>
        <taxon>Cyphellophoraceae</taxon>
        <taxon>Cyphellophora</taxon>
    </lineage>
</organism>
<proteinExistence type="inferred from homology"/>
<feature type="domain" description="Alcohol dehydrogenase-like N-terminal" evidence="8">
    <location>
        <begin position="27"/>
        <end position="168"/>
    </location>
</feature>
<dbReference type="FunFam" id="3.40.50.720:FF:000039">
    <property type="entry name" value="Alcohol dehydrogenase AdhP"/>
    <property type="match status" value="1"/>
</dbReference>